<reference evidence="4 5" key="1">
    <citation type="journal article" date="2016" name="Proc. Natl. Acad. Sci. U.S.A.">
        <title>Comparative genomics of biotechnologically important yeasts.</title>
        <authorList>
            <person name="Riley R."/>
            <person name="Haridas S."/>
            <person name="Wolfe K.H."/>
            <person name="Lopes M.R."/>
            <person name="Hittinger C.T."/>
            <person name="Goeker M."/>
            <person name="Salamov A.A."/>
            <person name="Wisecaver J.H."/>
            <person name="Long T.M."/>
            <person name="Calvey C.H."/>
            <person name="Aerts A.L."/>
            <person name="Barry K.W."/>
            <person name="Choi C."/>
            <person name="Clum A."/>
            <person name="Coughlan A.Y."/>
            <person name="Deshpande S."/>
            <person name="Douglass A.P."/>
            <person name="Hanson S.J."/>
            <person name="Klenk H.-P."/>
            <person name="LaButti K.M."/>
            <person name="Lapidus A."/>
            <person name="Lindquist E.A."/>
            <person name="Lipzen A.M."/>
            <person name="Meier-Kolthoff J.P."/>
            <person name="Ohm R.A."/>
            <person name="Otillar R.P."/>
            <person name="Pangilinan J.L."/>
            <person name="Peng Y."/>
            <person name="Rokas A."/>
            <person name="Rosa C.A."/>
            <person name="Scheuner C."/>
            <person name="Sibirny A.A."/>
            <person name="Slot J.C."/>
            <person name="Stielow J.B."/>
            <person name="Sun H."/>
            <person name="Kurtzman C.P."/>
            <person name="Blackwell M."/>
            <person name="Grigoriev I.V."/>
            <person name="Jeffries T.W."/>
        </authorList>
    </citation>
    <scope>NUCLEOTIDE SEQUENCE [LARGE SCALE GENOMIC DNA]</scope>
    <source>
        <strain evidence="4 5">DSM 6958</strain>
    </source>
</reference>
<feature type="compositionally biased region" description="Acidic residues" evidence="2">
    <location>
        <begin position="881"/>
        <end position="896"/>
    </location>
</feature>
<feature type="region of interest" description="Disordered" evidence="2">
    <location>
        <begin position="844"/>
        <end position="896"/>
    </location>
</feature>
<comment type="similarity">
    <text evidence="1">Belongs to the CBF/MAK21 family.</text>
</comment>
<dbReference type="AlphaFoldDB" id="A0A1E3PIP5"/>
<name>A0A1E3PIP5_9ASCO</name>
<dbReference type="InterPro" id="IPR016024">
    <property type="entry name" value="ARM-type_fold"/>
</dbReference>
<dbReference type="InterPro" id="IPR040155">
    <property type="entry name" value="CEBPZ/Mak21-like"/>
</dbReference>
<dbReference type="STRING" id="857566.A0A1E3PIP5"/>
<evidence type="ECO:0000256" key="1">
    <source>
        <dbReference type="ARBA" id="ARBA00007797"/>
    </source>
</evidence>
<dbReference type="Proteomes" id="UP000095009">
    <property type="component" value="Unassembled WGS sequence"/>
</dbReference>
<feature type="compositionally biased region" description="Basic and acidic residues" evidence="2">
    <location>
        <begin position="100"/>
        <end position="120"/>
    </location>
</feature>
<feature type="non-terminal residue" evidence="4">
    <location>
        <position position="1"/>
    </location>
</feature>
<dbReference type="SUPFAM" id="SSF48371">
    <property type="entry name" value="ARM repeat"/>
    <property type="match status" value="1"/>
</dbReference>
<evidence type="ECO:0000259" key="3">
    <source>
        <dbReference type="Pfam" id="PF03914"/>
    </source>
</evidence>
<dbReference type="InterPro" id="IPR005612">
    <property type="entry name" value="CCAAT-binding_factor"/>
</dbReference>
<feature type="compositionally biased region" description="Basic and acidic residues" evidence="2">
    <location>
        <begin position="135"/>
        <end position="146"/>
    </location>
</feature>
<feature type="domain" description="CCAAT-binding factor" evidence="3">
    <location>
        <begin position="565"/>
        <end position="744"/>
    </location>
</feature>
<evidence type="ECO:0000313" key="4">
    <source>
        <dbReference type="EMBL" id="ODQ65289.1"/>
    </source>
</evidence>
<feature type="region of interest" description="Disordered" evidence="2">
    <location>
        <begin position="100"/>
        <end position="146"/>
    </location>
</feature>
<organism evidence="4 5">
    <name type="scientific">Nadsonia fulvescens var. elongata DSM 6958</name>
    <dbReference type="NCBI Taxonomy" id="857566"/>
    <lineage>
        <taxon>Eukaryota</taxon>
        <taxon>Fungi</taxon>
        <taxon>Dikarya</taxon>
        <taxon>Ascomycota</taxon>
        <taxon>Saccharomycotina</taxon>
        <taxon>Dipodascomycetes</taxon>
        <taxon>Dipodascales</taxon>
        <taxon>Dipodascales incertae sedis</taxon>
        <taxon>Nadsonia</taxon>
    </lineage>
</organism>
<accession>A0A1E3PIP5</accession>
<evidence type="ECO:0000313" key="5">
    <source>
        <dbReference type="Proteomes" id="UP000095009"/>
    </source>
</evidence>
<feature type="region of interest" description="Disordered" evidence="2">
    <location>
        <begin position="1"/>
        <end position="51"/>
    </location>
</feature>
<dbReference type="PANTHER" id="PTHR12048:SF0">
    <property type="entry name" value="CCAAT_ENHANCER-BINDING PROTEIN ZETA"/>
    <property type="match status" value="1"/>
</dbReference>
<dbReference type="EMBL" id="KV454410">
    <property type="protein sequence ID" value="ODQ65289.1"/>
    <property type="molecule type" value="Genomic_DNA"/>
</dbReference>
<evidence type="ECO:0000256" key="2">
    <source>
        <dbReference type="SAM" id="MobiDB-lite"/>
    </source>
</evidence>
<feature type="compositionally biased region" description="Acidic residues" evidence="2">
    <location>
        <begin position="854"/>
        <end position="869"/>
    </location>
</feature>
<keyword evidence="5" id="KW-1185">Reference proteome</keyword>
<feature type="compositionally biased region" description="Acidic residues" evidence="2">
    <location>
        <begin position="677"/>
        <end position="691"/>
    </location>
</feature>
<feature type="region of interest" description="Disordered" evidence="2">
    <location>
        <begin position="677"/>
        <end position="698"/>
    </location>
</feature>
<dbReference type="OrthoDB" id="28947at2759"/>
<gene>
    <name evidence="4" type="ORF">NADFUDRAFT_5202</name>
</gene>
<sequence>EAKKSEPKKSEPKKSETKKAEKKKPAASATVPDVSEDEFESLGGSKDDLDLIKDINDYNSDASEMEFETTGGNDESLADDISAFMGSIGLSKTVEKVLKKKVENTEPEKTKDSETTEKLEAAAPIKEKKKSKQQLKKERKEEEKLKKVAENEKKQLEEQKVAQSKKANLKEAVAEQTKAVTGKLKVTPRNDWYNHTEDLPSEVAEGKFLPDALIERLHNKAKNLLQLDNEIYKQENNTSSSQRQFLSQILTSGTLNDKISAFTLLIQESPLHNMKSFESILGLCKKKSRTSSVQGISALKDLFISGVLPNRKLKWFKNQPLANDTPNSWLIIWAFEDWLKQFYFQLLQIIEVLTHDSVVFVKTNVVAHITDLLKAKPEQEVNLLRLVVNKLGDSDKKVASKVSYLVLQLQMAHPAMKKVIIDAISEVIFRSGVDYHARYYSIITLNQTIIAHREKDVANALVNIYFNLFERLLSEDKNIRKMALLEKEKPKKKARWKTAKGKKGGEKQQQKADDVVKEESHAKLISAILTGLNRAFPFSDLPDDVFSSHMDSLFRITHSSNFGTSVQALMLIFQVSQSKQTLSDRFYRTLYESLLDPRLISSSKQSLYLNLLFKALKEDFNVNRVRAFVKRIIQVSISWINIGSVAGMVYLLSELFTVKPVLRTILAVNGEYDSDDEEEFKDAADSDDEDEKNVKESMLDKTSKKKDVYSGYKRDPIFANADKTALWEFLPLLNHFHPTVTSFADKLFACEPSGAKPDLALHSLGHFLDRFVYRNAKTKNILRGNSIMQPLAGGDDRGILIGTKSARVSEKPINSADWLNKKPEDIEVDERFFHQYFLAKGQEKKKSRTKQKDIDDEEIDDSDVGEEEIWQALVRSNPDGNPEDDDDDIDIDDDDM</sequence>
<feature type="compositionally biased region" description="Basic and acidic residues" evidence="2">
    <location>
        <begin position="503"/>
        <end position="514"/>
    </location>
</feature>
<dbReference type="Pfam" id="PF03914">
    <property type="entry name" value="CBF"/>
    <property type="match status" value="1"/>
</dbReference>
<feature type="region of interest" description="Disordered" evidence="2">
    <location>
        <begin position="490"/>
        <end position="514"/>
    </location>
</feature>
<feature type="non-terminal residue" evidence="4">
    <location>
        <position position="896"/>
    </location>
</feature>
<feature type="compositionally biased region" description="Basic residues" evidence="2">
    <location>
        <begin position="490"/>
        <end position="502"/>
    </location>
</feature>
<proteinExistence type="inferred from homology"/>
<dbReference type="PANTHER" id="PTHR12048">
    <property type="entry name" value="CCAAT-BINDING FACTOR-RELATED"/>
    <property type="match status" value="1"/>
</dbReference>
<protein>
    <submittedName>
        <fullName evidence="4">CBF-domain-containing protein</fullName>
    </submittedName>
</protein>
<feature type="compositionally biased region" description="Basic and acidic residues" evidence="2">
    <location>
        <begin position="1"/>
        <end position="19"/>
    </location>
</feature>
<dbReference type="GO" id="GO:0005634">
    <property type="term" value="C:nucleus"/>
    <property type="evidence" value="ECO:0007669"/>
    <property type="project" value="TreeGrafter"/>
</dbReference>